<feature type="signal peptide" evidence="1">
    <location>
        <begin position="1"/>
        <end position="15"/>
    </location>
</feature>
<keyword evidence="1" id="KW-0732">Signal</keyword>
<name>A0A813XAW4_9BILA</name>
<dbReference type="AlphaFoldDB" id="A0A813XAW4"/>
<proteinExistence type="predicted"/>
<comment type="caution">
    <text evidence="2">The sequence shown here is derived from an EMBL/GenBank/DDBJ whole genome shotgun (WGS) entry which is preliminary data.</text>
</comment>
<dbReference type="Proteomes" id="UP000663879">
    <property type="component" value="Unassembled WGS sequence"/>
</dbReference>
<evidence type="ECO:0000313" key="3">
    <source>
        <dbReference type="Proteomes" id="UP000663879"/>
    </source>
</evidence>
<organism evidence="2 3">
    <name type="scientific">Brachionus calyciflorus</name>
    <dbReference type="NCBI Taxonomy" id="104777"/>
    <lineage>
        <taxon>Eukaryota</taxon>
        <taxon>Metazoa</taxon>
        <taxon>Spiralia</taxon>
        <taxon>Gnathifera</taxon>
        <taxon>Rotifera</taxon>
        <taxon>Eurotatoria</taxon>
        <taxon>Monogononta</taxon>
        <taxon>Pseudotrocha</taxon>
        <taxon>Ploima</taxon>
        <taxon>Brachionidae</taxon>
        <taxon>Brachionus</taxon>
    </lineage>
</organism>
<evidence type="ECO:0000256" key="1">
    <source>
        <dbReference type="SAM" id="SignalP"/>
    </source>
</evidence>
<reference evidence="2" key="1">
    <citation type="submission" date="2021-02" db="EMBL/GenBank/DDBJ databases">
        <authorList>
            <person name="Nowell W R."/>
        </authorList>
    </citation>
    <scope>NUCLEOTIDE SEQUENCE</scope>
    <source>
        <strain evidence="2">Ploen Becks lab</strain>
    </source>
</reference>
<dbReference type="EMBL" id="CAJNOC010001411">
    <property type="protein sequence ID" value="CAF0862670.1"/>
    <property type="molecule type" value="Genomic_DNA"/>
</dbReference>
<evidence type="ECO:0000313" key="2">
    <source>
        <dbReference type="EMBL" id="CAF0862670.1"/>
    </source>
</evidence>
<protein>
    <submittedName>
        <fullName evidence="2">Uncharacterized protein</fullName>
    </submittedName>
</protein>
<dbReference type="PROSITE" id="PS00018">
    <property type="entry name" value="EF_HAND_1"/>
    <property type="match status" value="1"/>
</dbReference>
<sequence>MKPALVVVLVVLTSATNCPGIGSADPAVIMDRYEFNVYSRLRNPIKNLLTGGLYADYQFLKHDKNMNGYIDNHELNHSHSPRDSFYRDDHYYPGSYNYGYNYPHY</sequence>
<keyword evidence="3" id="KW-1185">Reference proteome</keyword>
<feature type="chain" id="PRO_5032740342" evidence="1">
    <location>
        <begin position="16"/>
        <end position="105"/>
    </location>
</feature>
<dbReference type="InterPro" id="IPR018247">
    <property type="entry name" value="EF_Hand_1_Ca_BS"/>
</dbReference>
<accession>A0A813XAW4</accession>
<gene>
    <name evidence="2" type="ORF">OXX778_LOCUS9517</name>
</gene>